<dbReference type="Proteomes" id="UP001501444">
    <property type="component" value="Unassembled WGS sequence"/>
</dbReference>
<dbReference type="RefSeq" id="WP_344616873.1">
    <property type="nucleotide sequence ID" value="NZ_BAAARV010000069.1"/>
</dbReference>
<evidence type="ECO:0000256" key="2">
    <source>
        <dbReference type="ARBA" id="ARBA00023125"/>
    </source>
</evidence>
<evidence type="ECO:0000313" key="8">
    <source>
        <dbReference type="EMBL" id="GAA2369566.1"/>
    </source>
</evidence>
<dbReference type="CDD" id="cd00397">
    <property type="entry name" value="DNA_BRE_C"/>
    <property type="match status" value="1"/>
</dbReference>
<sequence length="375" mass="41614">MTAAEDRSGVVDLQTVRLLLDRLGVSTDDLVANTAPRTVPTFDEYLDRIADAVSPGSQRAYATYWRRIREVWGHRRLDEPTASEIKQLAESAKRTAVVRSNSRGGRSAAEHMISALRCLYQHAVADGLLSEAANPAVRVAKPRRLASTRHALTDGQLTQVFAAASTTGNDPELDTLLLRLHVETACRRGGALALRHIDLDVEQCLVRLREKGETVRWQPVSPSLMQHLLAHAEQRGAGAGTREQLLRYRNGRLITRRRYDYIWQRIGRHLPWVATQQISTHWLRHTTLTWVERNFSYAVARAFAGHTGRNDAGPTATYVRADVHEVAAATAALTGEPHPLQQKLPSVITRGPNQGRNGALVEGTRTPKAQGVDLR</sequence>
<gene>
    <name evidence="8" type="ORF">GCM10010170_070040</name>
</gene>
<dbReference type="InterPro" id="IPR050090">
    <property type="entry name" value="Tyrosine_recombinase_XerCD"/>
</dbReference>
<feature type="domain" description="Core-binding (CB)" evidence="7">
    <location>
        <begin position="40"/>
        <end position="124"/>
    </location>
</feature>
<dbReference type="SUPFAM" id="SSF56349">
    <property type="entry name" value="DNA breaking-rejoining enzymes"/>
    <property type="match status" value="1"/>
</dbReference>
<protein>
    <recommendedName>
        <fullName evidence="10">Integrase</fullName>
    </recommendedName>
</protein>
<dbReference type="PROSITE" id="PS51898">
    <property type="entry name" value="TYR_RECOMBINASE"/>
    <property type="match status" value="1"/>
</dbReference>
<evidence type="ECO:0000256" key="3">
    <source>
        <dbReference type="ARBA" id="ARBA00023172"/>
    </source>
</evidence>
<evidence type="ECO:0008006" key="10">
    <source>
        <dbReference type="Google" id="ProtNLM"/>
    </source>
</evidence>
<comment type="similarity">
    <text evidence="1">Belongs to the 'phage' integrase family.</text>
</comment>
<dbReference type="InterPro" id="IPR010998">
    <property type="entry name" value="Integrase_recombinase_N"/>
</dbReference>
<comment type="caution">
    <text evidence="8">The sequence shown here is derived from an EMBL/GenBank/DDBJ whole genome shotgun (WGS) entry which is preliminary data.</text>
</comment>
<dbReference type="InterPro" id="IPR013762">
    <property type="entry name" value="Integrase-like_cat_sf"/>
</dbReference>
<evidence type="ECO:0000259" key="7">
    <source>
        <dbReference type="PROSITE" id="PS51900"/>
    </source>
</evidence>
<evidence type="ECO:0000259" key="6">
    <source>
        <dbReference type="PROSITE" id="PS51898"/>
    </source>
</evidence>
<dbReference type="Gene3D" id="1.10.150.130">
    <property type="match status" value="1"/>
</dbReference>
<keyword evidence="2 4" id="KW-0238">DNA-binding</keyword>
<dbReference type="InterPro" id="IPR011010">
    <property type="entry name" value="DNA_brk_join_enz"/>
</dbReference>
<dbReference type="Gene3D" id="1.10.443.10">
    <property type="entry name" value="Intergrase catalytic core"/>
    <property type="match status" value="1"/>
</dbReference>
<reference evidence="8 9" key="1">
    <citation type="journal article" date="2019" name="Int. J. Syst. Evol. Microbiol.">
        <title>The Global Catalogue of Microorganisms (GCM) 10K type strain sequencing project: providing services to taxonomists for standard genome sequencing and annotation.</title>
        <authorList>
            <consortium name="The Broad Institute Genomics Platform"/>
            <consortium name="The Broad Institute Genome Sequencing Center for Infectious Disease"/>
            <person name="Wu L."/>
            <person name="Ma J."/>
        </authorList>
    </citation>
    <scope>NUCLEOTIDE SEQUENCE [LARGE SCALE GENOMIC DNA]</scope>
    <source>
        <strain evidence="8 9">JCM 3272</strain>
    </source>
</reference>
<feature type="region of interest" description="Disordered" evidence="5">
    <location>
        <begin position="334"/>
        <end position="375"/>
    </location>
</feature>
<evidence type="ECO:0000256" key="1">
    <source>
        <dbReference type="ARBA" id="ARBA00008857"/>
    </source>
</evidence>
<evidence type="ECO:0000256" key="5">
    <source>
        <dbReference type="SAM" id="MobiDB-lite"/>
    </source>
</evidence>
<keyword evidence="9" id="KW-1185">Reference proteome</keyword>
<proteinExistence type="inferred from homology"/>
<dbReference type="PANTHER" id="PTHR30349:SF41">
    <property type="entry name" value="INTEGRASE_RECOMBINASE PROTEIN MJ0367-RELATED"/>
    <property type="match status" value="1"/>
</dbReference>
<accession>A0ABN3H577</accession>
<feature type="domain" description="Tyr recombinase" evidence="6">
    <location>
        <begin position="147"/>
        <end position="331"/>
    </location>
</feature>
<keyword evidence="3" id="KW-0233">DNA recombination</keyword>
<dbReference type="PANTHER" id="PTHR30349">
    <property type="entry name" value="PHAGE INTEGRASE-RELATED"/>
    <property type="match status" value="1"/>
</dbReference>
<dbReference type="EMBL" id="BAAARV010000069">
    <property type="protein sequence ID" value="GAA2369566.1"/>
    <property type="molecule type" value="Genomic_DNA"/>
</dbReference>
<organism evidence="8 9">
    <name type="scientific">Dactylosporangium salmoneum</name>
    <dbReference type="NCBI Taxonomy" id="53361"/>
    <lineage>
        <taxon>Bacteria</taxon>
        <taxon>Bacillati</taxon>
        <taxon>Actinomycetota</taxon>
        <taxon>Actinomycetes</taxon>
        <taxon>Micromonosporales</taxon>
        <taxon>Micromonosporaceae</taxon>
        <taxon>Dactylosporangium</taxon>
    </lineage>
</organism>
<dbReference type="Pfam" id="PF00589">
    <property type="entry name" value="Phage_integrase"/>
    <property type="match status" value="1"/>
</dbReference>
<evidence type="ECO:0000256" key="4">
    <source>
        <dbReference type="PROSITE-ProRule" id="PRU01248"/>
    </source>
</evidence>
<evidence type="ECO:0000313" key="9">
    <source>
        <dbReference type="Proteomes" id="UP001501444"/>
    </source>
</evidence>
<dbReference type="InterPro" id="IPR044068">
    <property type="entry name" value="CB"/>
</dbReference>
<dbReference type="InterPro" id="IPR002104">
    <property type="entry name" value="Integrase_catalytic"/>
</dbReference>
<name>A0ABN3H577_9ACTN</name>
<dbReference type="PROSITE" id="PS51900">
    <property type="entry name" value="CB"/>
    <property type="match status" value="1"/>
</dbReference>